<name>A0A833PDF0_ACIBZ</name>
<reference evidence="2" key="1">
    <citation type="journal article" date="2020" name="MBio">
        <title>Horizontal gene transfer to a defensive symbiont with a reduced genome amongst a multipartite beetle microbiome.</title>
        <authorList>
            <person name="Waterworth S.C."/>
            <person name="Florez L.V."/>
            <person name="Rees E.R."/>
            <person name="Hertweck C."/>
            <person name="Kaltenpoth M."/>
            <person name="Kwan J.C."/>
        </authorList>
    </citation>
    <scope>NUCLEOTIDE SEQUENCE [LARGE SCALE GENOMIC DNA]</scope>
</reference>
<sequence length="186" mass="21519">MILFHYNHSQYRLIKMMKPKIYLSCLGAIALWVSTPVLAKTPPLTSQDVSCHFKSEFDDTIPADVSYVKFGAQPFKVFKSNPDYFLSHVEDCQLHRGRYYVLSVSQSHPARTLAQSLIEVTQFDLNGKKVDQKFYNQGWTCELTQGLIAKNQKLFIDTQCTEKSNFDEYGEMLDPKKNKSYRVEIK</sequence>
<evidence type="ECO:0000313" key="1">
    <source>
        <dbReference type="EMBL" id="KAF1021037.1"/>
    </source>
</evidence>
<organism evidence="1 2">
    <name type="scientific">Acinetobacter bereziniae</name>
    <name type="common">Acinetobacter genomosp. 10</name>
    <dbReference type="NCBI Taxonomy" id="106648"/>
    <lineage>
        <taxon>Bacteria</taxon>
        <taxon>Pseudomonadati</taxon>
        <taxon>Pseudomonadota</taxon>
        <taxon>Gammaproteobacteria</taxon>
        <taxon>Moraxellales</taxon>
        <taxon>Moraxellaceae</taxon>
        <taxon>Acinetobacter</taxon>
    </lineage>
</organism>
<dbReference type="AlphaFoldDB" id="A0A833PDF0"/>
<evidence type="ECO:0000313" key="2">
    <source>
        <dbReference type="Proteomes" id="UP000490535"/>
    </source>
</evidence>
<proteinExistence type="predicted"/>
<dbReference type="EMBL" id="WNDP01000111">
    <property type="protein sequence ID" value="KAF1021037.1"/>
    <property type="molecule type" value="Genomic_DNA"/>
</dbReference>
<comment type="caution">
    <text evidence="1">The sequence shown here is derived from an EMBL/GenBank/DDBJ whole genome shotgun (WGS) entry which is preliminary data.</text>
</comment>
<protein>
    <submittedName>
        <fullName evidence="1">Uncharacterized protein</fullName>
    </submittedName>
</protein>
<accession>A0A833PDF0</accession>
<gene>
    <name evidence="1" type="ORF">GAK29_03487</name>
</gene>
<dbReference type="Proteomes" id="UP000490535">
    <property type="component" value="Unassembled WGS sequence"/>
</dbReference>